<dbReference type="InterPro" id="IPR007720">
    <property type="entry name" value="PigQ/GPI1"/>
</dbReference>
<evidence type="ECO:0000313" key="3">
    <source>
        <dbReference type="EMBL" id="CAE4588588.1"/>
    </source>
</evidence>
<dbReference type="GO" id="GO:0005783">
    <property type="term" value="C:endoplasmic reticulum"/>
    <property type="evidence" value="ECO:0007669"/>
    <property type="project" value="TreeGrafter"/>
</dbReference>
<accession>A0A7S4UTF7</accession>
<feature type="region of interest" description="Disordered" evidence="1">
    <location>
        <begin position="304"/>
        <end position="346"/>
    </location>
</feature>
<dbReference type="EMBL" id="HBNS01006445">
    <property type="protein sequence ID" value="CAE4588588.1"/>
    <property type="molecule type" value="Transcribed_RNA"/>
</dbReference>
<dbReference type="Pfam" id="PF05024">
    <property type="entry name" value="Gpi1"/>
    <property type="match status" value="1"/>
</dbReference>
<feature type="transmembrane region" description="Helical" evidence="2">
    <location>
        <begin position="501"/>
        <end position="522"/>
    </location>
</feature>
<keyword evidence="2" id="KW-0812">Transmembrane</keyword>
<feature type="transmembrane region" description="Helical" evidence="2">
    <location>
        <begin position="713"/>
        <end position="734"/>
    </location>
</feature>
<dbReference type="AlphaFoldDB" id="A0A7S4UTF7"/>
<organism evidence="3">
    <name type="scientific">Ditylum brightwellii</name>
    <dbReference type="NCBI Taxonomy" id="49249"/>
    <lineage>
        <taxon>Eukaryota</taxon>
        <taxon>Sar</taxon>
        <taxon>Stramenopiles</taxon>
        <taxon>Ochrophyta</taxon>
        <taxon>Bacillariophyta</taxon>
        <taxon>Mediophyceae</taxon>
        <taxon>Lithodesmiophycidae</taxon>
        <taxon>Lithodesmiales</taxon>
        <taxon>Lithodesmiaceae</taxon>
        <taxon>Ditylum</taxon>
    </lineage>
</organism>
<name>A0A7S4UTF7_9STRA</name>
<dbReference type="GO" id="GO:0006506">
    <property type="term" value="P:GPI anchor biosynthetic process"/>
    <property type="evidence" value="ECO:0007669"/>
    <property type="project" value="InterPro"/>
</dbReference>
<feature type="transmembrane region" description="Helical" evidence="2">
    <location>
        <begin position="600"/>
        <end position="622"/>
    </location>
</feature>
<feature type="region of interest" description="Disordered" evidence="1">
    <location>
        <begin position="134"/>
        <end position="155"/>
    </location>
</feature>
<dbReference type="PANTHER" id="PTHR21329:SF3">
    <property type="entry name" value="PHOSPHATIDYLINOSITOL N-ACETYLGLUCOSAMINYLTRANSFERASE SUBUNIT Q"/>
    <property type="match status" value="1"/>
</dbReference>
<protein>
    <submittedName>
        <fullName evidence="3">Uncharacterized protein</fullName>
    </submittedName>
</protein>
<keyword evidence="2" id="KW-1133">Transmembrane helix</keyword>
<keyword evidence="2" id="KW-0472">Membrane</keyword>
<gene>
    <name evidence="3" type="ORF">DBRI00130_LOCUS5213</name>
</gene>
<dbReference type="GO" id="GO:0016020">
    <property type="term" value="C:membrane"/>
    <property type="evidence" value="ECO:0007669"/>
    <property type="project" value="InterPro"/>
</dbReference>
<feature type="compositionally biased region" description="Polar residues" evidence="1">
    <location>
        <begin position="329"/>
        <end position="341"/>
    </location>
</feature>
<evidence type="ECO:0000256" key="2">
    <source>
        <dbReference type="SAM" id="Phobius"/>
    </source>
</evidence>
<evidence type="ECO:0000256" key="1">
    <source>
        <dbReference type="SAM" id="MobiDB-lite"/>
    </source>
</evidence>
<sequence length="871" mass="99721">MANTQQHHERHYSNVLLWPSSTESSLTKKIKKSNVHTAERKKACSDDDEGFVIGWEEINAWHNPTNQANSDTSKTVRATVCACIVPYHGILSFSHDNKSANSESAKEEQLQGEMLLQEAIQTLLKRYKCTQQKEANGIKDKEDNESSDKSLPPGKMKCKRQCNCDTCVIYHNLKIIGIWKPYFNPPETKENDNVTLNEAKARGASSELPVIIPTPLGPWWHQHEDGGSNNNHKDGPQQLVCFDPYHESLSHYCHVGTGGGGDTRNDSGQKKNESQMDRMILRLNESGTVRKELENVILNLLQRSQKEDESSNFPKGSTSLSLSHESNSDGTNKSTSPSSLHKNIENIDNKRKTPKSFLPNFQNISLIAIHLKHVTQEMNRVWNTMTIITTERNGHDPFDAKGIGGNNVGVRRESRTRFIFLASPLYRFLSLLSSWIKYRLKQKQQYQQQKESFKVKDHDHHYEKQSSEQERHMLPKATLSTHSLLVTSSMVRYLFDSILGLIFGLYLILHAPAVQLFISQLWNRTIHTKLLRENIQWLETFPVGFKLNVPLTTFMGGQILMLIDLFDCMLLNIGCGGNSYDYEDDIFMEQYQQGSGQQNWALYMFGTLSITFGITFFLAVMFDILRLATVHIQIISRVFRIMYQCELHALSSLWKLFRGKKRNILRHRTDTLENSYDSMQLLLGMILFTIFLFLFTTIFVYYVFFVVVVENCIVFGLVISSIWWLWLFIIQLPLGEAIVRWKSPGRFGNKVYFDTLDNDELLGWMKEMAITLCAPLCWGEVEKCDMETRRKREDEGNSIDRKESIRVARSKSKRTITRIRSSPEPIKMIVSRSFGENISSFLGNISSFVLEILSGAPCSAMDVCISISSSL</sequence>
<feature type="compositionally biased region" description="Basic and acidic residues" evidence="1">
    <location>
        <begin position="136"/>
        <end position="148"/>
    </location>
</feature>
<proteinExistence type="predicted"/>
<reference evidence="3" key="1">
    <citation type="submission" date="2021-01" db="EMBL/GenBank/DDBJ databases">
        <authorList>
            <person name="Corre E."/>
            <person name="Pelletier E."/>
            <person name="Niang G."/>
            <person name="Scheremetjew M."/>
            <person name="Finn R."/>
            <person name="Kale V."/>
            <person name="Holt S."/>
            <person name="Cochrane G."/>
            <person name="Meng A."/>
            <person name="Brown T."/>
            <person name="Cohen L."/>
        </authorList>
    </citation>
    <scope>NUCLEOTIDE SEQUENCE</scope>
    <source>
        <strain evidence="3">GSO104</strain>
    </source>
</reference>
<feature type="transmembrane region" description="Helical" evidence="2">
    <location>
        <begin position="678"/>
        <end position="707"/>
    </location>
</feature>
<dbReference type="PANTHER" id="PTHR21329">
    <property type="entry name" value="PHOSPHATIDYLINOSITOL N-ACETYLGLUCOSAMINYLTRANSFERASE SUBUNIT Q-RELATED"/>
    <property type="match status" value="1"/>
</dbReference>